<dbReference type="PANTHER" id="PTHR23427">
    <property type="entry name" value="SURFEIT LOCUS PROTEIN"/>
    <property type="match status" value="1"/>
</dbReference>
<dbReference type="Proteomes" id="UP001190700">
    <property type="component" value="Unassembled WGS sequence"/>
</dbReference>
<keyword evidence="4" id="KW-0472">Membrane</keyword>
<comment type="subcellular location">
    <subcellularLocation>
        <location evidence="1">Membrane</location>
    </subcellularLocation>
    <subcellularLocation>
        <location evidence="5">Mitochondrion inner membrane</location>
        <topology evidence="5">Multi-pass membrane protein</topology>
    </subcellularLocation>
</comment>
<comment type="caution">
    <text evidence="6">The sequence shown here is derived from an EMBL/GenBank/DDBJ whole genome shotgun (WGS) entry which is preliminary data.</text>
</comment>
<organism evidence="6 7">
    <name type="scientific">Cymbomonas tetramitiformis</name>
    <dbReference type="NCBI Taxonomy" id="36881"/>
    <lineage>
        <taxon>Eukaryota</taxon>
        <taxon>Viridiplantae</taxon>
        <taxon>Chlorophyta</taxon>
        <taxon>Pyramimonadophyceae</taxon>
        <taxon>Pyramimonadales</taxon>
        <taxon>Pyramimonadaceae</taxon>
        <taxon>Cymbomonas</taxon>
    </lineage>
</organism>
<evidence type="ECO:0000256" key="4">
    <source>
        <dbReference type="ARBA" id="ARBA00023136"/>
    </source>
</evidence>
<dbReference type="EMBL" id="LGRX02020908">
    <property type="protein sequence ID" value="KAK3257163.1"/>
    <property type="molecule type" value="Genomic_DNA"/>
</dbReference>
<evidence type="ECO:0000256" key="3">
    <source>
        <dbReference type="ARBA" id="ARBA00022989"/>
    </source>
</evidence>
<reference evidence="6 7" key="1">
    <citation type="journal article" date="2015" name="Genome Biol. Evol.">
        <title>Comparative Genomics of a Bacterivorous Green Alga Reveals Evolutionary Causalities and Consequences of Phago-Mixotrophic Mode of Nutrition.</title>
        <authorList>
            <person name="Burns J.A."/>
            <person name="Paasch A."/>
            <person name="Narechania A."/>
            <person name="Kim E."/>
        </authorList>
    </citation>
    <scope>NUCLEOTIDE SEQUENCE [LARGE SCALE GENOMIC DNA]</scope>
    <source>
        <strain evidence="6 7">PLY_AMNH</strain>
    </source>
</reference>
<keyword evidence="5" id="KW-0496">Mitochondrion</keyword>
<accession>A0AAE0KQN0</accession>
<evidence type="ECO:0000256" key="1">
    <source>
        <dbReference type="ARBA" id="ARBA00004370"/>
    </source>
</evidence>
<keyword evidence="5" id="KW-0999">Mitochondrion inner membrane</keyword>
<dbReference type="PROSITE" id="PS50895">
    <property type="entry name" value="SURF1"/>
    <property type="match status" value="1"/>
</dbReference>
<proteinExistence type="inferred from homology"/>
<evidence type="ECO:0000313" key="7">
    <source>
        <dbReference type="Proteomes" id="UP001190700"/>
    </source>
</evidence>
<keyword evidence="7" id="KW-1185">Reference proteome</keyword>
<evidence type="ECO:0000256" key="2">
    <source>
        <dbReference type="ARBA" id="ARBA00022692"/>
    </source>
</evidence>
<comment type="similarity">
    <text evidence="5">Belongs to the SURF1 family.</text>
</comment>
<evidence type="ECO:0000256" key="5">
    <source>
        <dbReference type="RuleBase" id="RU363076"/>
    </source>
</evidence>
<comment type="function">
    <text evidence="5">Probably involved in the biogenesis of the COX complex.</text>
</comment>
<gene>
    <name evidence="6" type="ORF">CYMTET_33741</name>
</gene>
<dbReference type="AlphaFoldDB" id="A0AAE0KQN0"/>
<dbReference type="GO" id="GO:0005743">
    <property type="term" value="C:mitochondrial inner membrane"/>
    <property type="evidence" value="ECO:0007669"/>
    <property type="project" value="UniProtKB-SubCell"/>
</dbReference>
<dbReference type="Pfam" id="PF02104">
    <property type="entry name" value="SURF1"/>
    <property type="match status" value="1"/>
</dbReference>
<keyword evidence="2" id="KW-0812">Transmembrane</keyword>
<evidence type="ECO:0000313" key="6">
    <source>
        <dbReference type="EMBL" id="KAK3257163.1"/>
    </source>
</evidence>
<sequence>MIRAASSFMAHLCLRSVPSSLQCTKLTSASAYAKGSGLIASQEYNCCRQYCSTGGASEHGTPWMGYLLFGIPCAATAYLGTWQLQRYQWKSDLIASREEQLSKDPISLRALYESEEQILEYHKVLCEGVLDIKSSKFVRPSVQALRHWRVPSSFVRIRQTTWRSDSKRMDYARLPPCRFSDLCD</sequence>
<name>A0AAE0KQN0_9CHLO</name>
<keyword evidence="3" id="KW-1133">Transmembrane helix</keyword>
<dbReference type="PANTHER" id="PTHR23427:SF2">
    <property type="entry name" value="SURFEIT LOCUS PROTEIN 1"/>
    <property type="match status" value="1"/>
</dbReference>
<dbReference type="InterPro" id="IPR002994">
    <property type="entry name" value="Surf1/Shy1"/>
</dbReference>
<dbReference type="InterPro" id="IPR045214">
    <property type="entry name" value="Surf1/Surf4"/>
</dbReference>
<protein>
    <recommendedName>
        <fullName evidence="5">SURF1-like protein</fullName>
    </recommendedName>
</protein>